<name>A0A7K1UV48_9NOCA</name>
<proteinExistence type="predicted"/>
<dbReference type="PANTHER" id="PTHR43537">
    <property type="entry name" value="TRANSCRIPTIONAL REGULATOR, GNTR FAMILY"/>
    <property type="match status" value="1"/>
</dbReference>
<dbReference type="InterPro" id="IPR011711">
    <property type="entry name" value="GntR_C"/>
</dbReference>
<evidence type="ECO:0000313" key="6">
    <source>
        <dbReference type="Proteomes" id="UP000466794"/>
    </source>
</evidence>
<evidence type="ECO:0000256" key="2">
    <source>
        <dbReference type="ARBA" id="ARBA00023125"/>
    </source>
</evidence>
<dbReference type="Gene3D" id="1.10.10.10">
    <property type="entry name" value="Winged helix-like DNA-binding domain superfamily/Winged helix DNA-binding domain"/>
    <property type="match status" value="1"/>
</dbReference>
<keyword evidence="3" id="KW-0804">Transcription</keyword>
<dbReference type="EMBL" id="WRPP01000002">
    <property type="protein sequence ID" value="MVU78230.1"/>
    <property type="molecule type" value="Genomic_DNA"/>
</dbReference>
<dbReference type="PANTHER" id="PTHR43537:SF44">
    <property type="entry name" value="GNTR FAMILY REGULATORY PROTEIN"/>
    <property type="match status" value="1"/>
</dbReference>
<keyword evidence="2" id="KW-0238">DNA-binding</keyword>
<dbReference type="SMART" id="SM00345">
    <property type="entry name" value="HTH_GNTR"/>
    <property type="match status" value="1"/>
</dbReference>
<dbReference type="AlphaFoldDB" id="A0A7K1UV48"/>
<keyword evidence="6" id="KW-1185">Reference proteome</keyword>
<evidence type="ECO:0000313" key="5">
    <source>
        <dbReference type="EMBL" id="MVU78230.1"/>
    </source>
</evidence>
<dbReference type="SUPFAM" id="SSF46785">
    <property type="entry name" value="Winged helix' DNA-binding domain"/>
    <property type="match status" value="1"/>
</dbReference>
<evidence type="ECO:0000256" key="1">
    <source>
        <dbReference type="ARBA" id="ARBA00023015"/>
    </source>
</evidence>
<dbReference type="SUPFAM" id="SSF48008">
    <property type="entry name" value="GntR ligand-binding domain-like"/>
    <property type="match status" value="1"/>
</dbReference>
<dbReference type="Gene3D" id="1.20.120.530">
    <property type="entry name" value="GntR ligand-binding domain-like"/>
    <property type="match status" value="1"/>
</dbReference>
<dbReference type="GO" id="GO:0003677">
    <property type="term" value="F:DNA binding"/>
    <property type="evidence" value="ECO:0007669"/>
    <property type="project" value="UniProtKB-KW"/>
</dbReference>
<protein>
    <submittedName>
        <fullName evidence="5">FCD domain-containing protein</fullName>
    </submittedName>
</protein>
<sequence length="245" mass="25472">MVDSAESLPLHESVLERLGADITSGVIAPGARISSDEIATRFEVSRTVAREVVRVLESLGMVSTRRRAGITVLDPGQWHALDPKLIRWQLAGPNRFAQLAWLAELRSGTEPLAAGLAATHATPEQCASLTAAVMGMSATSRAANTAAYLDHDVTFHATLLAASGNPLLAVFAPIVREVLTGRTEHELMPAQANPQALQLHAAVAAAVQAGDSAAAEAAMREIVTESASAIACLQPPAAKSPAVPG</sequence>
<evidence type="ECO:0000259" key="4">
    <source>
        <dbReference type="PROSITE" id="PS50949"/>
    </source>
</evidence>
<reference evidence="5 6" key="1">
    <citation type="submission" date="2019-12" db="EMBL/GenBank/DDBJ databases">
        <title>Nocardia sp. nov. ET3-3 isolated from soil.</title>
        <authorList>
            <person name="Kanchanasin P."/>
            <person name="Tanasupawat S."/>
            <person name="Yuki M."/>
            <person name="Kudo T."/>
        </authorList>
    </citation>
    <scope>NUCLEOTIDE SEQUENCE [LARGE SCALE GENOMIC DNA]</scope>
    <source>
        <strain evidence="5 6">ET3-3</strain>
    </source>
</reference>
<keyword evidence="1" id="KW-0805">Transcription regulation</keyword>
<dbReference type="InterPro" id="IPR036390">
    <property type="entry name" value="WH_DNA-bd_sf"/>
</dbReference>
<accession>A0A7K1UV48</accession>
<dbReference type="SMART" id="SM00895">
    <property type="entry name" value="FCD"/>
    <property type="match status" value="1"/>
</dbReference>
<dbReference type="Pfam" id="PF07729">
    <property type="entry name" value="FCD"/>
    <property type="match status" value="1"/>
</dbReference>
<feature type="domain" description="HTH gntR-type" evidence="4">
    <location>
        <begin position="8"/>
        <end position="75"/>
    </location>
</feature>
<dbReference type="InterPro" id="IPR000524">
    <property type="entry name" value="Tscrpt_reg_HTH_GntR"/>
</dbReference>
<gene>
    <name evidence="5" type="ORF">GPX89_13375</name>
</gene>
<dbReference type="GO" id="GO:0003700">
    <property type="term" value="F:DNA-binding transcription factor activity"/>
    <property type="evidence" value="ECO:0007669"/>
    <property type="project" value="InterPro"/>
</dbReference>
<comment type="caution">
    <text evidence="5">The sequence shown here is derived from an EMBL/GenBank/DDBJ whole genome shotgun (WGS) entry which is preliminary data.</text>
</comment>
<organism evidence="5 6">
    <name type="scientific">Nocardia terrae</name>
    <dbReference type="NCBI Taxonomy" id="2675851"/>
    <lineage>
        <taxon>Bacteria</taxon>
        <taxon>Bacillati</taxon>
        <taxon>Actinomycetota</taxon>
        <taxon>Actinomycetes</taxon>
        <taxon>Mycobacteriales</taxon>
        <taxon>Nocardiaceae</taxon>
        <taxon>Nocardia</taxon>
    </lineage>
</organism>
<evidence type="ECO:0000256" key="3">
    <source>
        <dbReference type="ARBA" id="ARBA00023163"/>
    </source>
</evidence>
<dbReference type="Pfam" id="PF00392">
    <property type="entry name" value="GntR"/>
    <property type="match status" value="1"/>
</dbReference>
<dbReference type="InterPro" id="IPR008920">
    <property type="entry name" value="TF_FadR/GntR_C"/>
</dbReference>
<dbReference type="Proteomes" id="UP000466794">
    <property type="component" value="Unassembled WGS sequence"/>
</dbReference>
<dbReference type="PROSITE" id="PS50949">
    <property type="entry name" value="HTH_GNTR"/>
    <property type="match status" value="1"/>
</dbReference>
<dbReference type="InterPro" id="IPR036388">
    <property type="entry name" value="WH-like_DNA-bd_sf"/>
</dbReference>
<dbReference type="CDD" id="cd07377">
    <property type="entry name" value="WHTH_GntR"/>
    <property type="match status" value="1"/>
</dbReference>